<dbReference type="PANTHER" id="PTHR15107:SF3">
    <property type="entry name" value="RBBP8 N-TERMINAL-LIKE PROTEIN"/>
    <property type="match status" value="1"/>
</dbReference>
<feature type="compositionally biased region" description="Basic and acidic residues" evidence="2">
    <location>
        <begin position="536"/>
        <end position="547"/>
    </location>
</feature>
<feature type="compositionally biased region" description="Polar residues" evidence="2">
    <location>
        <begin position="430"/>
        <end position="440"/>
    </location>
</feature>
<evidence type="ECO:0000256" key="2">
    <source>
        <dbReference type="SAM" id="MobiDB-lite"/>
    </source>
</evidence>
<feature type="compositionally biased region" description="Polar residues" evidence="2">
    <location>
        <begin position="453"/>
        <end position="470"/>
    </location>
</feature>
<protein>
    <submittedName>
        <fullName evidence="4">RBBP8 N-terminal like</fullName>
    </submittedName>
</protein>
<feature type="region of interest" description="Disordered" evidence="2">
    <location>
        <begin position="359"/>
        <end position="636"/>
    </location>
</feature>
<sequence length="636" mass="68971">MESFMESLNRLKEVHEKEVLGLQNKLLELNSERCRDAQRLEELFAKNHQLREQQKALKENLRVLENRLRAGLCDRCMVTQELARRKQREFESAQLQGLQRIFLLTSEMNGLKEENEALKEEVKRLRGLEEKPKPLAREGTSDPLSPLLLPFPGTWKAITEKPSGDPREAEEDHLGTGAVGTETPTGHRKSPVAKISPGANLPEPGAPDLSPQHISNQLHGTIALLRPGSRCPADRGSTSGTPPPLSAKNSPASPPLYEHSFPLDSFLWASRPSAMTHESLKRSPQAEHLCVLNHHLSLHLRSPHGHTLAPTAAPGNPRLQGLKTREGEAWEEPTQDPQLEGALRLLLAQQQLRARARVGSTSCPLRLGEPPPSPPVGSDSEGPENEVARAAPATAGLGCSIREEATATPDKPLDLSDRGRSRDIPKPASQPGSLSPTIAHTPSPEPSAPSEALTRSPQALSNGTKRTQVPQPEEPPALTDSSHFLPGAQPSLPSRGRIEDEARGGPDCSGLPGPGLNPPPPPHTLPPSEPSKTKMQRPESNELDKPDSSNSEGDPNSEASAKLHMPEEGPRCIYTMEQGLQHKRKQASDLEGQASKKLSRGRRKPREALTTAEGPGSPKDTQGCTPSPNSSSWEET</sequence>
<dbReference type="InterPro" id="IPR019518">
    <property type="entry name" value="CtIP_N"/>
</dbReference>
<dbReference type="Ensembl" id="ENSOGAT00000000947.2">
    <property type="protein sequence ID" value="ENSOGAP00000000846.2"/>
    <property type="gene ID" value="ENSOGAG00000000946.2"/>
</dbReference>
<dbReference type="OMA" id="RCQVTQE"/>
<feature type="region of interest" description="Disordered" evidence="2">
    <location>
        <begin position="155"/>
        <end position="198"/>
    </location>
</feature>
<name>H0WHJ7_OTOGA</name>
<reference evidence="4" key="3">
    <citation type="submission" date="2025-09" db="UniProtKB">
        <authorList>
            <consortium name="Ensembl"/>
        </authorList>
    </citation>
    <scope>IDENTIFICATION</scope>
</reference>
<evidence type="ECO:0000256" key="1">
    <source>
        <dbReference type="SAM" id="Coils"/>
    </source>
</evidence>
<feature type="coiled-coil region" evidence="1">
    <location>
        <begin position="5"/>
        <end position="67"/>
    </location>
</feature>
<dbReference type="GeneTree" id="ENSGT00530000063835"/>
<evidence type="ECO:0000313" key="4">
    <source>
        <dbReference type="Ensembl" id="ENSOGAP00000000846.2"/>
    </source>
</evidence>
<keyword evidence="1" id="KW-0175">Coiled coil</keyword>
<proteinExistence type="predicted"/>
<reference evidence="5" key="1">
    <citation type="submission" date="2011-03" db="EMBL/GenBank/DDBJ databases">
        <title>Version 3 of the genome sequence of Otolemur garnettii (Bushbaby).</title>
        <authorList>
            <consortium name="The Broad Institute Genome Sequencing Platform"/>
            <person name="Di Palma F."/>
            <person name="Johnson J."/>
            <person name="Lander E.S."/>
            <person name="Lindblad-Toh K."/>
            <person name="Jaffe D.B."/>
            <person name="Gnerre S."/>
            <person name="MacCallum I."/>
            <person name="Przybylski D."/>
            <person name="Ribeiro F.J."/>
            <person name="Burton J.N."/>
            <person name="Walker B.J."/>
            <person name="Sharpe T."/>
            <person name="Hall G."/>
        </authorList>
    </citation>
    <scope>NUCLEOTIDE SEQUENCE [LARGE SCALE GENOMIC DNA]</scope>
</reference>
<dbReference type="FunCoup" id="H0WHJ7">
    <property type="interactions" value="191"/>
</dbReference>
<dbReference type="AlphaFoldDB" id="H0WHJ7"/>
<keyword evidence="5" id="KW-1185">Reference proteome</keyword>
<dbReference type="STRING" id="30611.ENSOGAP00000000846"/>
<dbReference type="EMBL" id="AAQR03050892">
    <property type="status" value="NOT_ANNOTATED_CDS"/>
    <property type="molecule type" value="Genomic_DNA"/>
</dbReference>
<dbReference type="Pfam" id="PF10482">
    <property type="entry name" value="CtIP_N"/>
    <property type="match status" value="1"/>
</dbReference>
<dbReference type="Proteomes" id="UP000005225">
    <property type="component" value="Unassembled WGS sequence"/>
</dbReference>
<dbReference type="HOGENOM" id="CLU_027960_0_0_1"/>
<dbReference type="InterPro" id="IPR033316">
    <property type="entry name" value="RBBP8-like"/>
</dbReference>
<dbReference type="PANTHER" id="PTHR15107">
    <property type="entry name" value="RETINOBLASTOMA BINDING PROTEIN 8"/>
    <property type="match status" value="1"/>
</dbReference>
<organism evidence="4 5">
    <name type="scientific">Otolemur garnettii</name>
    <name type="common">Small-eared galago</name>
    <name type="synonym">Garnett's greater bushbaby</name>
    <dbReference type="NCBI Taxonomy" id="30611"/>
    <lineage>
        <taxon>Eukaryota</taxon>
        <taxon>Metazoa</taxon>
        <taxon>Chordata</taxon>
        <taxon>Craniata</taxon>
        <taxon>Vertebrata</taxon>
        <taxon>Euteleostomi</taxon>
        <taxon>Mammalia</taxon>
        <taxon>Eutheria</taxon>
        <taxon>Euarchontoglires</taxon>
        <taxon>Primates</taxon>
        <taxon>Strepsirrhini</taxon>
        <taxon>Lorisiformes</taxon>
        <taxon>Galagidae</taxon>
        <taxon>Otolemur</taxon>
    </lineage>
</organism>
<dbReference type="eggNOG" id="ENOG502RTF0">
    <property type="taxonomic scope" value="Eukaryota"/>
</dbReference>
<reference evidence="4" key="2">
    <citation type="submission" date="2025-08" db="UniProtKB">
        <authorList>
            <consortium name="Ensembl"/>
        </authorList>
    </citation>
    <scope>IDENTIFICATION</scope>
</reference>
<feature type="region of interest" description="Disordered" evidence="2">
    <location>
        <begin position="226"/>
        <end position="253"/>
    </location>
</feature>
<feature type="domain" description="DNA endonuclease Ctp1 N-terminal" evidence="3">
    <location>
        <begin position="4"/>
        <end position="123"/>
    </location>
</feature>
<feature type="coiled-coil region" evidence="1">
    <location>
        <begin position="101"/>
        <end position="131"/>
    </location>
</feature>
<feature type="compositionally biased region" description="Pro residues" evidence="2">
    <location>
        <begin position="515"/>
        <end position="529"/>
    </location>
</feature>
<dbReference type="InParanoid" id="H0WHJ7"/>
<feature type="compositionally biased region" description="Basic and acidic residues" evidence="2">
    <location>
        <begin position="158"/>
        <end position="174"/>
    </location>
</feature>
<accession>H0WHJ7</accession>
<feature type="compositionally biased region" description="Polar residues" evidence="2">
    <location>
        <begin position="619"/>
        <end position="636"/>
    </location>
</feature>
<feature type="compositionally biased region" description="Polar residues" evidence="2">
    <location>
        <begin position="548"/>
        <end position="559"/>
    </location>
</feature>
<evidence type="ECO:0000259" key="3">
    <source>
        <dbReference type="Pfam" id="PF10482"/>
    </source>
</evidence>
<evidence type="ECO:0000313" key="5">
    <source>
        <dbReference type="Proteomes" id="UP000005225"/>
    </source>
</evidence>
<feature type="compositionally biased region" description="Basic and acidic residues" evidence="2">
    <location>
        <begin position="401"/>
        <end position="425"/>
    </location>
</feature>